<evidence type="ECO:0000313" key="8">
    <source>
        <dbReference type="EMBL" id="PTA48421.1"/>
    </source>
</evidence>
<evidence type="ECO:0000256" key="7">
    <source>
        <dbReference type="ARBA" id="ARBA00023288"/>
    </source>
</evidence>
<dbReference type="Gene3D" id="3.40.50.2300">
    <property type="match status" value="2"/>
</dbReference>
<dbReference type="RefSeq" id="WP_107884293.1">
    <property type="nucleotide sequence ID" value="NZ_PYSG01000003.1"/>
</dbReference>
<dbReference type="InterPro" id="IPR007443">
    <property type="entry name" value="LpoA"/>
</dbReference>
<dbReference type="CDD" id="cd06339">
    <property type="entry name" value="PBP1_YraM_LppC_lipoprotein-like"/>
    <property type="match status" value="1"/>
</dbReference>
<organism evidence="8 9">
    <name type="scientific">Shewanella morhuae</name>
    <dbReference type="NCBI Taxonomy" id="365591"/>
    <lineage>
        <taxon>Bacteria</taxon>
        <taxon>Pseudomonadati</taxon>
        <taxon>Pseudomonadota</taxon>
        <taxon>Gammaproteobacteria</taxon>
        <taxon>Alteromonadales</taxon>
        <taxon>Shewanellaceae</taxon>
        <taxon>Shewanella</taxon>
    </lineage>
</organism>
<evidence type="ECO:0000256" key="1">
    <source>
        <dbReference type="ARBA" id="ARBA00022729"/>
    </source>
</evidence>
<gene>
    <name evidence="8" type="ORF">C9I43_15025</name>
</gene>
<protein>
    <submittedName>
        <fullName evidence="8">Penicillin-binding protein activator</fullName>
    </submittedName>
</protein>
<dbReference type="Gene3D" id="1.25.40.650">
    <property type="match status" value="1"/>
</dbReference>
<dbReference type="SUPFAM" id="SSF53822">
    <property type="entry name" value="Periplasmic binding protein-like I"/>
    <property type="match status" value="1"/>
</dbReference>
<dbReference type="EMBL" id="PYSG01000003">
    <property type="protein sequence ID" value="PTA48421.1"/>
    <property type="molecule type" value="Genomic_DNA"/>
</dbReference>
<proteinExistence type="predicted"/>
<dbReference type="PANTHER" id="PTHR38038:SF1">
    <property type="entry name" value="PENICILLIN-BINDING PROTEIN ACTIVATOR LPOA"/>
    <property type="match status" value="1"/>
</dbReference>
<evidence type="ECO:0000256" key="3">
    <source>
        <dbReference type="ARBA" id="ARBA00022984"/>
    </source>
</evidence>
<dbReference type="Gene3D" id="1.25.40.10">
    <property type="entry name" value="Tetratricopeptide repeat domain"/>
    <property type="match status" value="1"/>
</dbReference>
<keyword evidence="6" id="KW-0998">Cell outer membrane</keyword>
<dbReference type="Proteomes" id="UP000240506">
    <property type="component" value="Unassembled WGS sequence"/>
</dbReference>
<accession>A0ABX5HPJ4</accession>
<keyword evidence="7" id="KW-0449">Lipoprotein</keyword>
<dbReference type="InterPro" id="IPR028082">
    <property type="entry name" value="Peripla_BP_I"/>
</dbReference>
<comment type="caution">
    <text evidence="8">The sequence shown here is derived from an EMBL/GenBank/DDBJ whole genome shotgun (WGS) entry which is preliminary data.</text>
</comment>
<evidence type="ECO:0000256" key="6">
    <source>
        <dbReference type="ARBA" id="ARBA00023237"/>
    </source>
</evidence>
<name>A0ABX5HPJ4_9GAMM</name>
<dbReference type="PANTHER" id="PTHR38038">
    <property type="entry name" value="PENICILLIN-BINDING PROTEIN ACTIVATOR LPOA"/>
    <property type="match status" value="1"/>
</dbReference>
<evidence type="ECO:0000313" key="9">
    <source>
        <dbReference type="Proteomes" id="UP000240506"/>
    </source>
</evidence>
<dbReference type="InterPro" id="IPR011990">
    <property type="entry name" value="TPR-like_helical_dom_sf"/>
</dbReference>
<dbReference type="PROSITE" id="PS51257">
    <property type="entry name" value="PROKAR_LIPOPROTEIN"/>
    <property type="match status" value="1"/>
</dbReference>
<keyword evidence="1" id="KW-0732">Signal</keyword>
<reference evidence="8 9" key="2">
    <citation type="submission" date="2018-04" db="EMBL/GenBank/DDBJ databases">
        <title>Genomic sequence of a freshwater isolate of Shewanella morhuae.</title>
        <authorList>
            <person name="Castillo D.E."/>
            <person name="Gram L."/>
        </authorList>
    </citation>
    <scope>NUCLEOTIDE SEQUENCE [LARGE SCALE GENOMIC DNA]</scope>
    <source>
        <strain evidence="8 9">CW7</strain>
    </source>
</reference>
<dbReference type="Pfam" id="PF04348">
    <property type="entry name" value="LppC"/>
    <property type="match status" value="1"/>
</dbReference>
<evidence type="ECO:0000256" key="2">
    <source>
        <dbReference type="ARBA" id="ARBA00022960"/>
    </source>
</evidence>
<keyword evidence="5" id="KW-0564">Palmitate</keyword>
<keyword evidence="9" id="KW-1185">Reference proteome</keyword>
<keyword evidence="2" id="KW-0133">Cell shape</keyword>
<keyword evidence="4" id="KW-0472">Membrane</keyword>
<sequence length="635" mass="69946">MLKSLNTTKFVSVAILSVILAGCGVSSPNSTGTTTTVATSLAAAPLAANVYLAQAANSKEAQQRDTNLLLAAHAYINANDYAAAQKLLKSIQPSLTQSPTLLAEHKYLTARVLEHTSTYSDALKILNYPSNWSLPSWQMTAYHQFKAHLYQLNKQPIEQVRELSLLATYLPPAQASEVNNTIWLVLQPMHEQTLKAFTQEAKNPVFTGWLQLAYIAKHYAVDPSQLVRYLGEWQKQNPYHPAAAKLPADLDRALNAKPFTPKNIAVLLPLTGSRANAANAIRQGILASYMAKQNDHVAVNFFDTADDAARAYQQAVAAGAEFIIGPLLPTEIEQLQVMNATNAATINAAANAANTTNPEKIANTVAIAPPVPQLFLNQVDKFTPDPTKFYFALSPAQEAADAAEHLYQDGVTKPLLLASNDALGKRMAESFIQAWKKKSDNAVEVYYYDGGDQMKTTVQDALGVRESQARIARIKELVGSSVQADFRSRQDIDAIYMISTPQDLTLLKAFIDVNFSVFTQPVPLYTSSRSRVENESTQTAQDLNNLTLSDAPWLMQNGEENLMVKTLFPSWNNNQKRLFVMGYDAMDLIGRLAQMRSFTGYQYNGRSGALSVSPDGIVNRQLSWGRYQRGSFRQL</sequence>
<reference evidence="8 9" key="1">
    <citation type="submission" date="2018-03" db="EMBL/GenBank/DDBJ databases">
        <authorList>
            <person name="Dailey F.E."/>
        </authorList>
    </citation>
    <scope>NUCLEOTIDE SEQUENCE [LARGE SCALE GENOMIC DNA]</scope>
    <source>
        <strain evidence="8 9">CW7</strain>
    </source>
</reference>
<keyword evidence="3" id="KW-0573">Peptidoglycan synthesis</keyword>
<evidence type="ECO:0000256" key="5">
    <source>
        <dbReference type="ARBA" id="ARBA00023139"/>
    </source>
</evidence>
<evidence type="ECO:0000256" key="4">
    <source>
        <dbReference type="ARBA" id="ARBA00023136"/>
    </source>
</evidence>